<dbReference type="SUPFAM" id="SSF81383">
    <property type="entry name" value="F-box domain"/>
    <property type="match status" value="1"/>
</dbReference>
<dbReference type="PROSITE" id="PS50181">
    <property type="entry name" value="FBOX"/>
    <property type="match status" value="1"/>
</dbReference>
<dbReference type="InterPro" id="IPR036047">
    <property type="entry name" value="F-box-like_dom_sf"/>
</dbReference>
<organism evidence="2 3">
    <name type="scientific">Acorus calamus</name>
    <name type="common">Sweet flag</name>
    <dbReference type="NCBI Taxonomy" id="4465"/>
    <lineage>
        <taxon>Eukaryota</taxon>
        <taxon>Viridiplantae</taxon>
        <taxon>Streptophyta</taxon>
        <taxon>Embryophyta</taxon>
        <taxon>Tracheophyta</taxon>
        <taxon>Spermatophyta</taxon>
        <taxon>Magnoliopsida</taxon>
        <taxon>Liliopsida</taxon>
        <taxon>Acoraceae</taxon>
        <taxon>Acorus</taxon>
    </lineage>
</organism>
<dbReference type="InterPro" id="IPR001810">
    <property type="entry name" value="F-box_dom"/>
</dbReference>
<feature type="domain" description="F-box" evidence="1">
    <location>
        <begin position="114"/>
        <end position="160"/>
    </location>
</feature>
<dbReference type="Gene3D" id="1.20.1280.50">
    <property type="match status" value="1"/>
</dbReference>
<name>A0AAV9FPB7_ACOCL</name>
<dbReference type="PANTHER" id="PTHR47744">
    <property type="entry name" value="OS05G0526300 PROTEIN"/>
    <property type="match status" value="1"/>
</dbReference>
<protein>
    <submittedName>
        <fullName evidence="2">F-box protein</fullName>
    </submittedName>
</protein>
<evidence type="ECO:0000313" key="3">
    <source>
        <dbReference type="Proteomes" id="UP001180020"/>
    </source>
</evidence>
<dbReference type="Pfam" id="PF24104">
    <property type="entry name" value="At5g52880_ARM"/>
    <property type="match status" value="1"/>
</dbReference>
<reference evidence="2" key="2">
    <citation type="submission" date="2023-06" db="EMBL/GenBank/DDBJ databases">
        <authorList>
            <person name="Ma L."/>
            <person name="Liu K.-W."/>
            <person name="Li Z."/>
            <person name="Hsiao Y.-Y."/>
            <person name="Qi Y."/>
            <person name="Fu T."/>
            <person name="Tang G."/>
            <person name="Zhang D."/>
            <person name="Sun W.-H."/>
            <person name="Liu D.-K."/>
            <person name="Li Y."/>
            <person name="Chen G.-Z."/>
            <person name="Liu X.-D."/>
            <person name="Liao X.-Y."/>
            <person name="Jiang Y.-T."/>
            <person name="Yu X."/>
            <person name="Hao Y."/>
            <person name="Huang J."/>
            <person name="Zhao X.-W."/>
            <person name="Ke S."/>
            <person name="Chen Y.-Y."/>
            <person name="Wu W.-L."/>
            <person name="Hsu J.-L."/>
            <person name="Lin Y.-F."/>
            <person name="Huang M.-D."/>
            <person name="Li C.-Y."/>
            <person name="Huang L."/>
            <person name="Wang Z.-W."/>
            <person name="Zhao X."/>
            <person name="Zhong W.-Y."/>
            <person name="Peng D.-H."/>
            <person name="Ahmad S."/>
            <person name="Lan S."/>
            <person name="Zhang J.-S."/>
            <person name="Tsai W.-C."/>
            <person name="Van De Peer Y."/>
            <person name="Liu Z.-J."/>
        </authorList>
    </citation>
    <scope>NUCLEOTIDE SEQUENCE</scope>
    <source>
        <strain evidence="2">CP</strain>
        <tissue evidence="2">Leaves</tissue>
    </source>
</reference>
<comment type="caution">
    <text evidence="2">The sequence shown here is derived from an EMBL/GenBank/DDBJ whole genome shotgun (WGS) entry which is preliminary data.</text>
</comment>
<dbReference type="SMART" id="SM00256">
    <property type="entry name" value="FBOX"/>
    <property type="match status" value="1"/>
</dbReference>
<reference evidence="2" key="1">
    <citation type="journal article" date="2023" name="Nat. Commun.">
        <title>Diploid and tetraploid genomes of Acorus and the evolution of monocots.</title>
        <authorList>
            <person name="Ma L."/>
            <person name="Liu K.W."/>
            <person name="Li Z."/>
            <person name="Hsiao Y.Y."/>
            <person name="Qi Y."/>
            <person name="Fu T."/>
            <person name="Tang G.D."/>
            <person name="Zhang D."/>
            <person name="Sun W.H."/>
            <person name="Liu D.K."/>
            <person name="Li Y."/>
            <person name="Chen G.Z."/>
            <person name="Liu X.D."/>
            <person name="Liao X.Y."/>
            <person name="Jiang Y.T."/>
            <person name="Yu X."/>
            <person name="Hao Y."/>
            <person name="Huang J."/>
            <person name="Zhao X.W."/>
            <person name="Ke S."/>
            <person name="Chen Y.Y."/>
            <person name="Wu W.L."/>
            <person name="Hsu J.L."/>
            <person name="Lin Y.F."/>
            <person name="Huang M.D."/>
            <person name="Li C.Y."/>
            <person name="Huang L."/>
            <person name="Wang Z.W."/>
            <person name="Zhao X."/>
            <person name="Zhong W.Y."/>
            <person name="Peng D.H."/>
            <person name="Ahmad S."/>
            <person name="Lan S."/>
            <person name="Zhang J.S."/>
            <person name="Tsai W.C."/>
            <person name="Van de Peer Y."/>
            <person name="Liu Z.J."/>
        </authorList>
    </citation>
    <scope>NUCLEOTIDE SEQUENCE</scope>
    <source>
        <strain evidence="2">CP</strain>
    </source>
</reference>
<keyword evidence="3" id="KW-1185">Reference proteome</keyword>
<dbReference type="Pfam" id="PF12937">
    <property type="entry name" value="F-box-like"/>
    <property type="match status" value="1"/>
</dbReference>
<sequence length="308" mass="35188">MASEAYLKRYEQLGLEQLLHRSISYPSACTELSFILRGVYAKVPKPLQALLFNHTITAFRRLSCMQTSDGLSTANALLQAAEAVLPKQKKVMAVMEFKHAVVANKRQSKSVQDGEGSIELPQDVLIHIFRSLDMCSLVSVSLVCRAWNSAASDGMLWQSQYSLLFGIHPKMKARTCKSDHEQRQAAPCQKTHDEDSMDLVNVLNWKEVFRTTYTRRFTSNRGYCEHCKSVLWLSDTSCASLHHHHLNHQPKIKPITPYQVVEFLLHKSLPSSTWSSDSESDPEDDGRLPRLWAYPRNLWEDINTFDTY</sequence>
<accession>A0AAV9FPB7</accession>
<dbReference type="Proteomes" id="UP001180020">
    <property type="component" value="Unassembled WGS sequence"/>
</dbReference>
<evidence type="ECO:0000313" key="2">
    <source>
        <dbReference type="EMBL" id="KAK1326490.1"/>
    </source>
</evidence>
<dbReference type="PANTHER" id="PTHR47744:SF1">
    <property type="entry name" value="OS05G0526300 PROTEIN"/>
    <property type="match status" value="1"/>
</dbReference>
<dbReference type="EMBL" id="JAUJYO010000001">
    <property type="protein sequence ID" value="KAK1326490.1"/>
    <property type="molecule type" value="Genomic_DNA"/>
</dbReference>
<evidence type="ECO:0000259" key="1">
    <source>
        <dbReference type="PROSITE" id="PS50181"/>
    </source>
</evidence>
<gene>
    <name evidence="2" type="ORF">QJS10_CPA01g02233</name>
</gene>
<dbReference type="InterPro" id="IPR057039">
    <property type="entry name" value="At5g52880_ARM"/>
</dbReference>
<dbReference type="AlphaFoldDB" id="A0AAV9FPB7"/>
<proteinExistence type="predicted"/>